<dbReference type="OrthoDB" id="10386167at2759"/>
<protein>
    <submittedName>
        <fullName evidence="2">Uncharacterized protein</fullName>
    </submittedName>
</protein>
<reference evidence="2 3" key="1">
    <citation type="submission" date="2018-06" db="EMBL/GenBank/DDBJ databases">
        <title>Complete Genomes of Monosporascus.</title>
        <authorList>
            <person name="Robinson A.J."/>
            <person name="Natvig D.O."/>
        </authorList>
    </citation>
    <scope>NUCLEOTIDE SEQUENCE [LARGE SCALE GENOMIC DNA]</scope>
    <source>
        <strain evidence="2 3">CBS 110550</strain>
    </source>
</reference>
<evidence type="ECO:0000313" key="3">
    <source>
        <dbReference type="Proteomes" id="UP000293360"/>
    </source>
</evidence>
<evidence type="ECO:0000313" key="2">
    <source>
        <dbReference type="EMBL" id="RYO92359.1"/>
    </source>
</evidence>
<dbReference type="Proteomes" id="UP000293360">
    <property type="component" value="Unassembled WGS sequence"/>
</dbReference>
<sequence>MNCLRHIAARVGPMAPRRLGTSNPSQVTTSLTAHRSTLWIAFEAPGLSSYAHPYQENTSSISQTAAQKLVNAGEITQTLSNAVATTSNKKPRRRDITPYTPTMVSTQECVAKHASTSTPTSLPKDSLATAPYR</sequence>
<feature type="compositionally biased region" description="Polar residues" evidence="1">
    <location>
        <begin position="99"/>
        <end position="123"/>
    </location>
</feature>
<keyword evidence="3" id="KW-1185">Reference proteome</keyword>
<feature type="region of interest" description="Disordered" evidence="1">
    <location>
        <begin position="84"/>
        <end position="133"/>
    </location>
</feature>
<gene>
    <name evidence="2" type="ORF">DL764_008147</name>
</gene>
<name>A0A4Q4SYA5_9PEZI</name>
<evidence type="ECO:0000256" key="1">
    <source>
        <dbReference type="SAM" id="MobiDB-lite"/>
    </source>
</evidence>
<dbReference type="AlphaFoldDB" id="A0A4Q4SYA5"/>
<organism evidence="2 3">
    <name type="scientific">Monosporascus ibericus</name>
    <dbReference type="NCBI Taxonomy" id="155417"/>
    <lineage>
        <taxon>Eukaryota</taxon>
        <taxon>Fungi</taxon>
        <taxon>Dikarya</taxon>
        <taxon>Ascomycota</taxon>
        <taxon>Pezizomycotina</taxon>
        <taxon>Sordariomycetes</taxon>
        <taxon>Xylariomycetidae</taxon>
        <taxon>Xylariales</taxon>
        <taxon>Xylariales incertae sedis</taxon>
        <taxon>Monosporascus</taxon>
    </lineage>
</organism>
<dbReference type="EMBL" id="QJNU01000609">
    <property type="protein sequence ID" value="RYO92359.1"/>
    <property type="molecule type" value="Genomic_DNA"/>
</dbReference>
<proteinExistence type="predicted"/>
<accession>A0A4Q4SYA5</accession>
<comment type="caution">
    <text evidence="2">The sequence shown here is derived from an EMBL/GenBank/DDBJ whole genome shotgun (WGS) entry which is preliminary data.</text>
</comment>